<keyword evidence="3" id="KW-1185">Reference proteome</keyword>
<reference evidence="2 3" key="1">
    <citation type="submission" date="2021-10" db="EMBL/GenBank/DDBJ databases">
        <authorList>
            <person name="Criscuolo A."/>
        </authorList>
    </citation>
    <scope>NUCLEOTIDE SEQUENCE [LARGE SCALE GENOMIC DNA]</scope>
    <source>
        <strain evidence="3">CIP 111883</strain>
    </source>
</reference>
<dbReference type="Pfam" id="PF10026">
    <property type="entry name" value="DUF2268"/>
    <property type="match status" value="1"/>
</dbReference>
<name>A0ABN8ADM5_9BACI</name>
<dbReference type="EMBL" id="CAKJTJ010000043">
    <property type="protein sequence ID" value="CAG9623334.1"/>
    <property type="molecule type" value="Genomic_DNA"/>
</dbReference>
<gene>
    <name evidence="2" type="ORF">BACCIP111883_04135</name>
</gene>
<organism evidence="2 3">
    <name type="scientific">Sutcliffiella rhizosphaerae</name>
    <dbReference type="NCBI Taxonomy" id="2880967"/>
    <lineage>
        <taxon>Bacteria</taxon>
        <taxon>Bacillati</taxon>
        <taxon>Bacillota</taxon>
        <taxon>Bacilli</taxon>
        <taxon>Bacillales</taxon>
        <taxon>Bacillaceae</taxon>
        <taxon>Sutcliffiella</taxon>
    </lineage>
</organism>
<protein>
    <recommendedName>
        <fullName evidence="1">DUF2268 domain-containing protein</fullName>
    </recommendedName>
</protein>
<dbReference type="InterPro" id="IPR018728">
    <property type="entry name" value="DUF2268"/>
</dbReference>
<proteinExistence type="predicted"/>
<comment type="caution">
    <text evidence="2">The sequence shown here is derived from an EMBL/GenBank/DDBJ whole genome shotgun (WGS) entry which is preliminary data.</text>
</comment>
<sequence>MPKSKELNQWNLEHDPHFSVPNDIQGLQNSILELDSQHEKITKAIQEGLEDATNLLNRGDYNIYILPFYSGYSSEDLQGVAGFAVSSGSIVLQIDPQIYTEKEIKYTIIHEYHHAVYMEDPEYKLRSQHLLDRIVMEGKADILTKIAYPEYEVPWIEPLSETENDVVWNFIYEHKYSYKEEHLQKMHLGNSYEGIPSWSNYRGGFKIMQNFIEKNPEITIEEWTYYSAKDIVERTDFASILN</sequence>
<accession>A0ABN8ADM5</accession>
<evidence type="ECO:0000259" key="1">
    <source>
        <dbReference type="Pfam" id="PF10026"/>
    </source>
</evidence>
<dbReference type="Proteomes" id="UP000789833">
    <property type="component" value="Unassembled WGS sequence"/>
</dbReference>
<feature type="domain" description="DUF2268" evidence="1">
    <location>
        <begin position="43"/>
        <end position="232"/>
    </location>
</feature>
<evidence type="ECO:0000313" key="2">
    <source>
        <dbReference type="EMBL" id="CAG9623334.1"/>
    </source>
</evidence>
<evidence type="ECO:0000313" key="3">
    <source>
        <dbReference type="Proteomes" id="UP000789833"/>
    </source>
</evidence>